<dbReference type="Pfam" id="PF00443">
    <property type="entry name" value="UCH"/>
    <property type="match status" value="1"/>
</dbReference>
<dbReference type="InterPro" id="IPR038765">
    <property type="entry name" value="Papain-like_cys_pep_sf"/>
</dbReference>
<dbReference type="PROSITE" id="PS50235">
    <property type="entry name" value="USP_3"/>
    <property type="match status" value="1"/>
</dbReference>
<dbReference type="PROSITE" id="PS00972">
    <property type="entry name" value="USP_1"/>
    <property type="match status" value="1"/>
</dbReference>
<dbReference type="EMBL" id="CAJRST010010001">
    <property type="protein sequence ID" value="CAG5909486.1"/>
    <property type="molecule type" value="Genomic_DNA"/>
</dbReference>
<dbReference type="InterPro" id="IPR018200">
    <property type="entry name" value="USP_CS"/>
</dbReference>
<keyword evidence="1" id="KW-0645">Protease</keyword>
<dbReference type="GO" id="GO:0005634">
    <property type="term" value="C:nucleus"/>
    <property type="evidence" value="ECO:0007669"/>
    <property type="project" value="TreeGrafter"/>
</dbReference>
<feature type="compositionally biased region" description="Basic and acidic residues" evidence="2">
    <location>
        <begin position="536"/>
        <end position="555"/>
    </location>
</feature>
<protein>
    <recommendedName>
        <fullName evidence="1">Ubiquitin carboxyl-terminal hydrolase</fullName>
        <ecNumber evidence="1">3.4.19.12</ecNumber>
    </recommendedName>
</protein>
<keyword evidence="1" id="KW-0378">Hydrolase</keyword>
<dbReference type="GO" id="GO:0042981">
    <property type="term" value="P:regulation of apoptotic process"/>
    <property type="evidence" value="ECO:0007669"/>
    <property type="project" value="TreeGrafter"/>
</dbReference>
<organism evidence="4 5">
    <name type="scientific">Menidia menidia</name>
    <name type="common">Atlantic silverside</name>
    <dbReference type="NCBI Taxonomy" id="238744"/>
    <lineage>
        <taxon>Eukaryota</taxon>
        <taxon>Metazoa</taxon>
        <taxon>Chordata</taxon>
        <taxon>Craniata</taxon>
        <taxon>Vertebrata</taxon>
        <taxon>Euteleostomi</taxon>
        <taxon>Actinopterygii</taxon>
        <taxon>Neopterygii</taxon>
        <taxon>Teleostei</taxon>
        <taxon>Neoteleostei</taxon>
        <taxon>Acanthomorphata</taxon>
        <taxon>Ovalentaria</taxon>
        <taxon>Atherinomorphae</taxon>
        <taxon>Atheriniformes</taxon>
        <taxon>Atherinopsidae</taxon>
        <taxon>Menidiinae</taxon>
        <taxon>Menidia</taxon>
    </lineage>
</organism>
<dbReference type="OrthoDB" id="420187at2759"/>
<dbReference type="FunFam" id="3.90.70.10:FF:000119">
    <property type="entry name" value="Ubiquitin specific peptidase 36"/>
    <property type="match status" value="1"/>
</dbReference>
<comment type="similarity">
    <text evidence="1">Belongs to the peptidase C19 family.</text>
</comment>
<feature type="compositionally biased region" description="Basic and acidic residues" evidence="2">
    <location>
        <begin position="587"/>
        <end position="621"/>
    </location>
</feature>
<evidence type="ECO:0000313" key="4">
    <source>
        <dbReference type="EMBL" id="CAG5909486.1"/>
    </source>
</evidence>
<feature type="region of interest" description="Disordered" evidence="2">
    <location>
        <begin position="415"/>
        <end position="438"/>
    </location>
</feature>
<dbReference type="EC" id="3.4.19.12" evidence="1"/>
<dbReference type="AlphaFoldDB" id="A0A8S4B8E2"/>
<proteinExistence type="inferred from homology"/>
<accession>A0A8S4B8E2</accession>
<evidence type="ECO:0000259" key="3">
    <source>
        <dbReference type="PROSITE" id="PS50235"/>
    </source>
</evidence>
<reference evidence="4" key="1">
    <citation type="submission" date="2021-05" db="EMBL/GenBank/DDBJ databases">
        <authorList>
            <person name="Tigano A."/>
        </authorList>
    </citation>
    <scope>NUCLEOTIDE SEQUENCE</scope>
</reference>
<keyword evidence="1" id="KW-0833">Ubl conjugation pathway</keyword>
<dbReference type="Gene3D" id="3.90.70.10">
    <property type="entry name" value="Cysteine proteinases"/>
    <property type="match status" value="1"/>
</dbReference>
<dbReference type="GO" id="GO:0006508">
    <property type="term" value="P:proteolysis"/>
    <property type="evidence" value="ECO:0007669"/>
    <property type="project" value="UniProtKB-KW"/>
</dbReference>
<sequence>MDLAKKVLLPPGGLCLKWSKAHPIGAGLQNMGNTCFLNSALQCLTYTAPLANYLLTRQHTKKCVETEFCMMCTMENHVIAVFESSGDVVRPIDIVSKITNIADHFLNGRQEDAHEFLQHTLNAMQRSCLSNTLEGIIMNTTVIDQLFGGYLRSRGKFSVHSLPCVKSVECSACKEVSDTYEAFQDLTLDIESASSVSKALKRFVKPEKLGGENSYKCSKCLEMVSAKKSLRIHRSPDVLTLSLKRFGYFSTRKITKDVKFREFLDLRRFMSEAEGEPQIYSLYAVMVHAGARCNSGHYLCFIKASDGQWYKMNDSSVSVSDIDTVLKQEAYVLFYIKSTDTSAEGGCSHQTGVCGRPSPPLVTPHTSTAVPQYDSGFMDLQPEPNTSKTSPHLHGDGFVDEVSWDSDFLSMLQSYGNEKSSGSPLPSAFAAPDRQEQSLPEFSDASAAGDYGNVSLDAGICGFTDPQLEPNTTETSPHLQGYGTMKGRVYRDRSPLRERCCDCLRCRFVYGSPYNPCERNLCQTECNYRDWEPETRRRPTALHPREQRHQGDSNYHHQHLSQVDQERERYCLESRESHTVSSQSAPKGERQGHKRTADHLRQERDDSSEFHPSKRSKRSMD</sequence>
<gene>
    <name evidence="4" type="ORF">MMEN_LOCUS9775</name>
</gene>
<dbReference type="GO" id="GO:0004843">
    <property type="term" value="F:cysteine-type deubiquitinase activity"/>
    <property type="evidence" value="ECO:0007669"/>
    <property type="project" value="UniProtKB-UniRule"/>
</dbReference>
<dbReference type="InterPro" id="IPR050164">
    <property type="entry name" value="Peptidase_C19"/>
</dbReference>
<name>A0A8S4B8E2_9TELE</name>
<comment type="catalytic activity">
    <reaction evidence="1">
        <text>Thiol-dependent hydrolysis of ester, thioester, amide, peptide and isopeptide bonds formed by the C-terminal Gly of ubiquitin (a 76-residue protein attached to proteins as an intracellular targeting signal).</text>
        <dbReference type="EC" id="3.4.19.12"/>
    </reaction>
</comment>
<feature type="compositionally biased region" description="Polar residues" evidence="2">
    <location>
        <begin position="415"/>
        <end position="424"/>
    </location>
</feature>
<dbReference type="SUPFAM" id="SSF54001">
    <property type="entry name" value="Cysteine proteinases"/>
    <property type="match status" value="1"/>
</dbReference>
<dbReference type="Proteomes" id="UP000677803">
    <property type="component" value="Unassembled WGS sequence"/>
</dbReference>
<dbReference type="InterPro" id="IPR001394">
    <property type="entry name" value="Peptidase_C19_UCH"/>
</dbReference>
<evidence type="ECO:0000256" key="2">
    <source>
        <dbReference type="SAM" id="MobiDB-lite"/>
    </source>
</evidence>
<evidence type="ECO:0000256" key="1">
    <source>
        <dbReference type="RuleBase" id="RU366025"/>
    </source>
</evidence>
<feature type="region of interest" description="Disordered" evidence="2">
    <location>
        <begin position="536"/>
        <end position="621"/>
    </location>
</feature>
<dbReference type="PANTHER" id="PTHR24006:SF727">
    <property type="entry name" value="UBIQUITIN CARBOXYL-TERMINAL HYDROLASE 42"/>
    <property type="match status" value="1"/>
</dbReference>
<dbReference type="GO" id="GO:0005829">
    <property type="term" value="C:cytosol"/>
    <property type="evidence" value="ECO:0007669"/>
    <property type="project" value="TreeGrafter"/>
</dbReference>
<dbReference type="CDD" id="cd02661">
    <property type="entry name" value="Peptidase_C19E"/>
    <property type="match status" value="1"/>
</dbReference>
<keyword evidence="1" id="KW-0788">Thiol protease</keyword>
<feature type="compositionally biased region" description="Basic and acidic residues" evidence="2">
    <location>
        <begin position="564"/>
        <end position="578"/>
    </location>
</feature>
<comment type="caution">
    <text evidence="4">The sequence shown here is derived from an EMBL/GenBank/DDBJ whole genome shotgun (WGS) entry which is preliminary data.</text>
</comment>
<feature type="domain" description="USP" evidence="3">
    <location>
        <begin position="26"/>
        <end position="338"/>
    </location>
</feature>
<evidence type="ECO:0000313" key="5">
    <source>
        <dbReference type="Proteomes" id="UP000677803"/>
    </source>
</evidence>
<dbReference type="GO" id="GO:0016579">
    <property type="term" value="P:protein deubiquitination"/>
    <property type="evidence" value="ECO:0007669"/>
    <property type="project" value="InterPro"/>
</dbReference>
<dbReference type="PANTHER" id="PTHR24006">
    <property type="entry name" value="UBIQUITIN CARBOXYL-TERMINAL HYDROLASE"/>
    <property type="match status" value="1"/>
</dbReference>
<dbReference type="InterPro" id="IPR028889">
    <property type="entry name" value="USP"/>
</dbReference>
<keyword evidence="5" id="KW-1185">Reference proteome</keyword>
<dbReference type="PROSITE" id="PS00973">
    <property type="entry name" value="USP_2"/>
    <property type="match status" value="1"/>
</dbReference>